<gene>
    <name evidence="1" type="ORF">CCR75_003956</name>
</gene>
<dbReference type="RefSeq" id="XP_067818748.1">
    <property type="nucleotide sequence ID" value="XM_067962047.1"/>
</dbReference>
<dbReference type="AlphaFoldDB" id="A0A976FMJ9"/>
<evidence type="ECO:0000313" key="2">
    <source>
        <dbReference type="Proteomes" id="UP000294530"/>
    </source>
</evidence>
<dbReference type="OrthoDB" id="2157517at2759"/>
<evidence type="ECO:0000313" key="1">
    <source>
        <dbReference type="EMBL" id="TDH69249.1"/>
    </source>
</evidence>
<dbReference type="EMBL" id="SHOA02000002">
    <property type="protein sequence ID" value="TDH69249.1"/>
    <property type="molecule type" value="Genomic_DNA"/>
</dbReference>
<name>A0A976FMJ9_BRELC</name>
<reference evidence="1 2" key="1">
    <citation type="journal article" date="2021" name="Genome Biol.">
        <title>AFLAP: assembly-free linkage analysis pipeline using k-mers from genome sequencing data.</title>
        <authorList>
            <person name="Fletcher K."/>
            <person name="Zhang L."/>
            <person name="Gil J."/>
            <person name="Han R."/>
            <person name="Cavanaugh K."/>
            <person name="Michelmore R."/>
        </authorList>
    </citation>
    <scope>NUCLEOTIDE SEQUENCE [LARGE SCALE GENOMIC DNA]</scope>
    <source>
        <strain evidence="1 2">SF5</strain>
    </source>
</reference>
<comment type="caution">
    <text evidence="1">The sequence shown here is derived from an EMBL/GenBank/DDBJ whole genome shotgun (WGS) entry which is preliminary data.</text>
</comment>
<dbReference type="Proteomes" id="UP000294530">
    <property type="component" value="Unassembled WGS sequence"/>
</dbReference>
<dbReference type="KEGG" id="blac:94347718"/>
<sequence>MSDPMPFTIERVVAPGRLVTAAPRLQKLGLKKLDVQKLRTIQYVQKDAMNSNNCDVEGHVRCKGHIQSENAGLLGLPRYMVTEDEFVKDERASANADLFAGDIDSVTFVVRVRSTLMRKRGLLRKKFTSFRPIIGARGNTTCVWTEDPTIVFVPRRWMRSMKVPMRESTPDGLRKKRNV</sequence>
<organism evidence="1 2">
    <name type="scientific">Bremia lactucae</name>
    <name type="common">Lettuce downy mildew</name>
    <dbReference type="NCBI Taxonomy" id="4779"/>
    <lineage>
        <taxon>Eukaryota</taxon>
        <taxon>Sar</taxon>
        <taxon>Stramenopiles</taxon>
        <taxon>Oomycota</taxon>
        <taxon>Peronosporomycetes</taxon>
        <taxon>Peronosporales</taxon>
        <taxon>Peronosporaceae</taxon>
        <taxon>Bremia</taxon>
    </lineage>
</organism>
<accession>A0A976FMJ9</accession>
<dbReference type="GeneID" id="94347718"/>
<keyword evidence="2" id="KW-1185">Reference proteome</keyword>
<proteinExistence type="predicted"/>
<protein>
    <submittedName>
        <fullName evidence="1">Uncharacterized protein</fullName>
    </submittedName>
</protein>